<dbReference type="PANTHER" id="PTHR43767">
    <property type="entry name" value="LONG-CHAIN-FATTY-ACID--COA LIGASE"/>
    <property type="match status" value="1"/>
</dbReference>
<dbReference type="NCBIfam" id="NF004837">
    <property type="entry name" value="PRK06187.1"/>
    <property type="match status" value="1"/>
</dbReference>
<sequence>MTNGSPLLSLRAVPDIVRLHGTNRRDHPALVQGDTTISWGGLYEQACRVANYLGSCGVSSGDRIALLDKNSLEHFEIFFGAGLLNAVTVSVNWRLAAPEVEYIVNDAGAKVLIVGQEFLPVLHAIADRLPMVTTVIVIGGADGFIDFRSAVDPQPATDPMVPAGPDDIAFQLYSSGTTGRPKGVMLSNANFLAGIPLSRDGYRLDADSVNMVAMPLFHIGGGGWAMCGMLHGCTSVVVREVDPAQLIKVIERHRVTHAFLVPAVLQFMLQVPGAAEADYSSLEIFLYGASPISEDVLKRSIQVFGCTFLQAYGSTETTGSVVLLPGADHDPDGPNRHRLRSCGLPIPGVSVRVVDTTTGEDVPTREVGEIWVKGPQVMQGYWNMPEETAKSIVDGGWFRTGDAGYFDADGYLYIHDRVKDMIVSGGENVYPAEVENALMSHPDIADVAVIAVPSDRWGETPKAMVVRAPGTNPTEQEIIDYARERLARYKCPTSVDFLEALPRNPSGKILKKDLRAPFWAGRDRMVN</sequence>
<dbReference type="EMBL" id="CAEZXX010000059">
    <property type="protein sequence ID" value="CAB4708598.1"/>
    <property type="molecule type" value="Genomic_DNA"/>
</dbReference>
<comment type="similarity">
    <text evidence="1">Belongs to the ATP-dependent AMP-binding enzyme family.</text>
</comment>
<dbReference type="GO" id="GO:0016878">
    <property type="term" value="F:acid-thiol ligase activity"/>
    <property type="evidence" value="ECO:0007669"/>
    <property type="project" value="UniProtKB-ARBA"/>
</dbReference>
<evidence type="ECO:0000313" key="7">
    <source>
        <dbReference type="EMBL" id="CAB4879163.1"/>
    </source>
</evidence>
<evidence type="ECO:0000313" key="8">
    <source>
        <dbReference type="EMBL" id="CAB5068359.1"/>
    </source>
</evidence>
<dbReference type="EMBL" id="CAFBLR010000114">
    <property type="protein sequence ID" value="CAB4879163.1"/>
    <property type="molecule type" value="Genomic_DNA"/>
</dbReference>
<dbReference type="EMBL" id="CAFBQP010000139">
    <property type="protein sequence ID" value="CAB5068359.1"/>
    <property type="molecule type" value="Genomic_DNA"/>
</dbReference>
<evidence type="ECO:0000259" key="3">
    <source>
        <dbReference type="Pfam" id="PF00501"/>
    </source>
</evidence>
<accession>A0A6J6UT66</accession>
<evidence type="ECO:0000259" key="4">
    <source>
        <dbReference type="Pfam" id="PF13193"/>
    </source>
</evidence>
<evidence type="ECO:0000256" key="2">
    <source>
        <dbReference type="ARBA" id="ARBA00022598"/>
    </source>
</evidence>
<reference evidence="6" key="1">
    <citation type="submission" date="2020-05" db="EMBL/GenBank/DDBJ databases">
        <authorList>
            <person name="Chiriac C."/>
            <person name="Salcher M."/>
            <person name="Ghai R."/>
            <person name="Kavagutti S V."/>
        </authorList>
    </citation>
    <scope>NUCLEOTIDE SEQUENCE</scope>
</reference>
<keyword evidence="2" id="KW-0436">Ligase</keyword>
<dbReference type="Gene3D" id="3.40.50.12780">
    <property type="entry name" value="N-terminal domain of ligase-like"/>
    <property type="match status" value="1"/>
</dbReference>
<name>A0A6J6UT66_9ZZZZ</name>
<dbReference type="CDD" id="cd17631">
    <property type="entry name" value="FACL_FadD13-like"/>
    <property type="match status" value="1"/>
</dbReference>
<proteinExistence type="inferred from homology"/>
<evidence type="ECO:0000256" key="1">
    <source>
        <dbReference type="ARBA" id="ARBA00006432"/>
    </source>
</evidence>
<dbReference type="InterPro" id="IPR045851">
    <property type="entry name" value="AMP-bd_C_sf"/>
</dbReference>
<dbReference type="Pfam" id="PF00501">
    <property type="entry name" value="AMP-binding"/>
    <property type="match status" value="1"/>
</dbReference>
<dbReference type="SUPFAM" id="SSF56801">
    <property type="entry name" value="Acetyl-CoA synthetase-like"/>
    <property type="match status" value="1"/>
</dbReference>
<dbReference type="InterPro" id="IPR025110">
    <property type="entry name" value="AMP-bd_C"/>
</dbReference>
<dbReference type="Pfam" id="PF13193">
    <property type="entry name" value="AMP-binding_C"/>
    <property type="match status" value="1"/>
</dbReference>
<dbReference type="InterPro" id="IPR000873">
    <property type="entry name" value="AMP-dep_synth/lig_dom"/>
</dbReference>
<protein>
    <submittedName>
        <fullName evidence="6">Unannotated protein</fullName>
    </submittedName>
</protein>
<dbReference type="FunFam" id="3.30.300.30:FF:000008">
    <property type="entry name" value="2,3-dihydroxybenzoate-AMP ligase"/>
    <property type="match status" value="1"/>
</dbReference>
<dbReference type="Gene3D" id="3.30.300.30">
    <property type="match status" value="1"/>
</dbReference>
<dbReference type="InterPro" id="IPR042099">
    <property type="entry name" value="ANL_N_sf"/>
</dbReference>
<dbReference type="InterPro" id="IPR050237">
    <property type="entry name" value="ATP-dep_AMP-bd_enzyme"/>
</dbReference>
<evidence type="ECO:0000313" key="5">
    <source>
        <dbReference type="EMBL" id="CAB4708598.1"/>
    </source>
</evidence>
<feature type="domain" description="AMP-dependent synthetase/ligase" evidence="3">
    <location>
        <begin position="22"/>
        <end position="382"/>
    </location>
</feature>
<feature type="domain" description="AMP-binding enzyme C-terminal" evidence="4">
    <location>
        <begin position="433"/>
        <end position="508"/>
    </location>
</feature>
<dbReference type="EMBL" id="CAEZYY010000025">
    <property type="protein sequence ID" value="CAB4761637.1"/>
    <property type="molecule type" value="Genomic_DNA"/>
</dbReference>
<dbReference type="AlphaFoldDB" id="A0A6J6UT66"/>
<organism evidence="6">
    <name type="scientific">freshwater metagenome</name>
    <dbReference type="NCBI Taxonomy" id="449393"/>
    <lineage>
        <taxon>unclassified sequences</taxon>
        <taxon>metagenomes</taxon>
        <taxon>ecological metagenomes</taxon>
    </lineage>
</organism>
<dbReference type="PANTHER" id="PTHR43767:SF1">
    <property type="entry name" value="NONRIBOSOMAL PEPTIDE SYNTHASE PES1 (EUROFUNG)-RELATED"/>
    <property type="match status" value="1"/>
</dbReference>
<gene>
    <name evidence="5" type="ORF">UFOPK2602_01011</name>
    <name evidence="6" type="ORF">UFOPK2806_01712</name>
    <name evidence="7" type="ORF">UFOPK3417_01196</name>
    <name evidence="8" type="ORF">UFOPK4306_02375</name>
</gene>
<evidence type="ECO:0000313" key="6">
    <source>
        <dbReference type="EMBL" id="CAB4761637.1"/>
    </source>
</evidence>